<keyword evidence="3" id="KW-1185">Reference proteome</keyword>
<evidence type="ECO:0000313" key="2">
    <source>
        <dbReference type="EMBL" id="QTR47492.1"/>
    </source>
</evidence>
<organism evidence="2 3">
    <name type="scientific">Thiothrix litoralis</name>
    <dbReference type="NCBI Taxonomy" id="2891210"/>
    <lineage>
        <taxon>Bacteria</taxon>
        <taxon>Pseudomonadati</taxon>
        <taxon>Pseudomonadota</taxon>
        <taxon>Gammaproteobacteria</taxon>
        <taxon>Thiotrichales</taxon>
        <taxon>Thiotrichaceae</taxon>
        <taxon>Thiothrix</taxon>
    </lineage>
</organism>
<dbReference type="Proteomes" id="UP000672039">
    <property type="component" value="Chromosome"/>
</dbReference>
<keyword evidence="1" id="KW-0732">Signal</keyword>
<feature type="signal peptide" evidence="1">
    <location>
        <begin position="1"/>
        <end position="32"/>
    </location>
</feature>
<name>A0ABX7WWU3_9GAMM</name>
<dbReference type="RefSeq" id="WP_210223759.1">
    <property type="nucleotide sequence ID" value="NZ_CP072801.1"/>
</dbReference>
<accession>A0ABX7WWU3</accession>
<evidence type="ECO:0000256" key="1">
    <source>
        <dbReference type="SAM" id="SignalP"/>
    </source>
</evidence>
<dbReference type="EMBL" id="CP072801">
    <property type="protein sequence ID" value="QTR47492.1"/>
    <property type="molecule type" value="Genomic_DNA"/>
</dbReference>
<sequence length="173" mass="18697">MKTQNTMSLKSALTGAAATATALLLIINPAAAAAKFADNKLPVIIKTECSVFLNREHCIYTFEDGTTKTEIKPLGTRPENFPAPKKTAASDQACTVFFRATVGGQPAMRPTTIRVMQSGIVVMEIHGHSATTKELTCWGNYTAYFTTTIAEKEVTKTRTFTVLTTTKAIVAMD</sequence>
<proteinExistence type="predicted"/>
<reference evidence="2 3" key="1">
    <citation type="submission" date="2021-04" db="EMBL/GenBank/DDBJ databases">
        <title>Genomics, taxonomy and metabolism of representatives of sulfur bacteria of the genus Thiothrix: Thiothrix fructosivorans QT, Thiothrix unzii A1T and three new species, Thiothrix subterranea sp. nov., Thiothrix litoralis sp. nov. and 'Candidatus Thiothrix anitrata' sp. nov.</title>
        <authorList>
            <person name="Ravin N.V."/>
            <person name="Smolyakov D."/>
            <person name="Rudenko T.S."/>
            <person name="Mardanov A.V."/>
            <person name="Beletsky A.V."/>
            <person name="Markov N.D."/>
            <person name="Fomenkov A.I."/>
            <person name="Roberts R.J."/>
            <person name="Karnachuk O.V."/>
            <person name="Novikov A."/>
            <person name="Grabovich M.Y."/>
        </authorList>
    </citation>
    <scope>NUCLEOTIDE SEQUENCE [LARGE SCALE GENOMIC DNA]</scope>
    <source>
        <strain evidence="2 3">AS</strain>
    </source>
</reference>
<protein>
    <submittedName>
        <fullName evidence="2">Uncharacterized protein</fullName>
    </submittedName>
</protein>
<evidence type="ECO:0000313" key="3">
    <source>
        <dbReference type="Proteomes" id="UP000672039"/>
    </source>
</evidence>
<feature type="chain" id="PRO_5047113269" evidence="1">
    <location>
        <begin position="33"/>
        <end position="173"/>
    </location>
</feature>
<gene>
    <name evidence="2" type="ORF">J9253_06035</name>
</gene>